<sequence>MLSASQDGSFGQDREISRILRVVTLPDVMSFSLSATILSFSAHRAMQKLEVTTNKLAKFIEEEVPGTLSSLKLSFLEINDLTSQLTNLRKIQ</sequence>
<dbReference type="AlphaFoldDB" id="A0A5J9U346"/>
<dbReference type="Gramene" id="TVU17955">
    <property type="protein sequence ID" value="TVU17955"/>
    <property type="gene ID" value="EJB05_34017"/>
</dbReference>
<keyword evidence="2" id="KW-1185">Reference proteome</keyword>
<protein>
    <recommendedName>
        <fullName evidence="3">Rx N-terminal domain-containing protein</fullName>
    </recommendedName>
</protein>
<feature type="non-terminal residue" evidence="1">
    <location>
        <position position="1"/>
    </location>
</feature>
<evidence type="ECO:0000313" key="1">
    <source>
        <dbReference type="EMBL" id="TVU17955.1"/>
    </source>
</evidence>
<dbReference type="Proteomes" id="UP000324897">
    <property type="component" value="Chromosome 7"/>
</dbReference>
<proteinExistence type="predicted"/>
<dbReference type="PANTHER" id="PTHR33825:SF4">
    <property type="entry name" value="OS05G0137600 PROTEIN"/>
    <property type="match status" value="1"/>
</dbReference>
<organism evidence="1 2">
    <name type="scientific">Eragrostis curvula</name>
    <name type="common">weeping love grass</name>
    <dbReference type="NCBI Taxonomy" id="38414"/>
    <lineage>
        <taxon>Eukaryota</taxon>
        <taxon>Viridiplantae</taxon>
        <taxon>Streptophyta</taxon>
        <taxon>Embryophyta</taxon>
        <taxon>Tracheophyta</taxon>
        <taxon>Spermatophyta</taxon>
        <taxon>Magnoliopsida</taxon>
        <taxon>Liliopsida</taxon>
        <taxon>Poales</taxon>
        <taxon>Poaceae</taxon>
        <taxon>PACMAD clade</taxon>
        <taxon>Chloridoideae</taxon>
        <taxon>Eragrostideae</taxon>
        <taxon>Eragrostidinae</taxon>
        <taxon>Eragrostis</taxon>
    </lineage>
</organism>
<comment type="caution">
    <text evidence="1">The sequence shown here is derived from an EMBL/GenBank/DDBJ whole genome shotgun (WGS) entry which is preliminary data.</text>
</comment>
<reference evidence="1 2" key="1">
    <citation type="journal article" date="2019" name="Sci. Rep.">
        <title>A high-quality genome of Eragrostis curvula grass provides insights into Poaceae evolution and supports new strategies to enhance forage quality.</title>
        <authorList>
            <person name="Carballo J."/>
            <person name="Santos B.A.C.M."/>
            <person name="Zappacosta D."/>
            <person name="Garbus I."/>
            <person name="Selva J.P."/>
            <person name="Gallo C.A."/>
            <person name="Diaz A."/>
            <person name="Albertini E."/>
            <person name="Caccamo M."/>
            <person name="Echenique V."/>
        </authorList>
    </citation>
    <scope>NUCLEOTIDE SEQUENCE [LARGE SCALE GENOMIC DNA]</scope>
    <source>
        <strain evidence="2">cv. Victoria</strain>
        <tissue evidence="1">Leaf</tissue>
    </source>
</reference>
<name>A0A5J9U346_9POAL</name>
<evidence type="ECO:0008006" key="3">
    <source>
        <dbReference type="Google" id="ProtNLM"/>
    </source>
</evidence>
<gene>
    <name evidence="1" type="ORF">EJB05_34017</name>
</gene>
<dbReference type="PANTHER" id="PTHR33825">
    <property type="entry name" value="CHITINASE-LIKE PROTEIN"/>
    <property type="match status" value="1"/>
</dbReference>
<evidence type="ECO:0000313" key="2">
    <source>
        <dbReference type="Proteomes" id="UP000324897"/>
    </source>
</evidence>
<accession>A0A5J9U346</accession>
<dbReference type="EMBL" id="RWGY01000029">
    <property type="protein sequence ID" value="TVU17955.1"/>
    <property type="molecule type" value="Genomic_DNA"/>
</dbReference>